<dbReference type="InterPro" id="IPR051741">
    <property type="entry name" value="PAR6_homolog"/>
</dbReference>
<evidence type="ECO:0000313" key="3">
    <source>
        <dbReference type="Proteomes" id="UP000694557"/>
    </source>
</evidence>
<gene>
    <name evidence="2" type="primary">PARD6G</name>
</gene>
<dbReference type="GeneTree" id="ENSGT00950000183211"/>
<dbReference type="Gene3D" id="2.30.42.10">
    <property type="match status" value="1"/>
</dbReference>
<evidence type="ECO:0000259" key="1">
    <source>
        <dbReference type="PROSITE" id="PS50106"/>
    </source>
</evidence>
<dbReference type="GO" id="GO:0005938">
    <property type="term" value="C:cell cortex"/>
    <property type="evidence" value="ECO:0007669"/>
    <property type="project" value="TreeGrafter"/>
</dbReference>
<organism evidence="2 3">
    <name type="scientific">Oncorhynchus kisutch</name>
    <name type="common">Coho salmon</name>
    <name type="synonym">Salmo kisutch</name>
    <dbReference type="NCBI Taxonomy" id="8019"/>
    <lineage>
        <taxon>Eukaryota</taxon>
        <taxon>Metazoa</taxon>
        <taxon>Chordata</taxon>
        <taxon>Craniata</taxon>
        <taxon>Vertebrata</taxon>
        <taxon>Euteleostomi</taxon>
        <taxon>Actinopterygii</taxon>
        <taxon>Neopterygii</taxon>
        <taxon>Teleostei</taxon>
        <taxon>Protacanthopterygii</taxon>
        <taxon>Salmoniformes</taxon>
        <taxon>Salmonidae</taxon>
        <taxon>Salmoninae</taxon>
        <taxon>Oncorhynchus</taxon>
    </lineage>
</organism>
<proteinExistence type="predicted"/>
<dbReference type="InterPro" id="IPR001478">
    <property type="entry name" value="PDZ"/>
</dbReference>
<dbReference type="GO" id="GO:0005634">
    <property type="term" value="C:nucleus"/>
    <property type="evidence" value="ECO:0007669"/>
    <property type="project" value="TreeGrafter"/>
</dbReference>
<accession>A0A8C7J8J0</accession>
<sequence length="256" mass="28460">IHICFLQAFVIRDLSEFASGKLFMCVSTNSRRGIRSCFLPTLTHTVKQTMHQLICIVALRGIKLVSTFDKFCFSRRVLTDFLFTEEVDDNTFCPNATVTRRRKVPAIPLPRGDVNRKRPTVHISRPQDFRPISSIIDTDFLPASQRRVRLYRQGSERPLGFYIRDGTTVRVTPHGLEKVPGIFISRLVPGGLAESTGLLAINDQVLEVNGIEVMGLVPSPSRVLGLLLGHPPDVLPVDLTLSSPQPPITHSPASLT</sequence>
<dbReference type="AlphaFoldDB" id="A0A8C7J8J0"/>
<dbReference type="Ensembl" id="ENSOKIT00005089662.1">
    <property type="protein sequence ID" value="ENSOKIP00005083964.1"/>
    <property type="gene ID" value="ENSOKIG00005036466.1"/>
</dbReference>
<name>A0A8C7J8J0_ONCKI</name>
<dbReference type="GO" id="GO:0007163">
    <property type="term" value="P:establishment or maintenance of cell polarity"/>
    <property type="evidence" value="ECO:0007669"/>
    <property type="project" value="TreeGrafter"/>
</dbReference>
<dbReference type="GO" id="GO:0060341">
    <property type="term" value="P:regulation of cellular localization"/>
    <property type="evidence" value="ECO:0007669"/>
    <property type="project" value="TreeGrafter"/>
</dbReference>
<dbReference type="InterPro" id="IPR036034">
    <property type="entry name" value="PDZ_sf"/>
</dbReference>
<keyword evidence="3" id="KW-1185">Reference proteome</keyword>
<dbReference type="PANTHER" id="PTHR14102">
    <property type="entry name" value="PAR-6-RELATED"/>
    <property type="match status" value="1"/>
</dbReference>
<reference evidence="2" key="2">
    <citation type="submission" date="2025-09" db="UniProtKB">
        <authorList>
            <consortium name="Ensembl"/>
        </authorList>
    </citation>
    <scope>IDENTIFICATION</scope>
</reference>
<dbReference type="PANTHER" id="PTHR14102:SF3">
    <property type="entry name" value="PARTITIONING DEFECTIVE 6 HOMOLOG GAMMA"/>
    <property type="match status" value="1"/>
</dbReference>
<dbReference type="GO" id="GO:0016324">
    <property type="term" value="C:apical plasma membrane"/>
    <property type="evidence" value="ECO:0007669"/>
    <property type="project" value="TreeGrafter"/>
</dbReference>
<dbReference type="Proteomes" id="UP000694557">
    <property type="component" value="Unassembled WGS sequence"/>
</dbReference>
<dbReference type="PROSITE" id="PS50106">
    <property type="entry name" value="PDZ"/>
    <property type="match status" value="1"/>
</dbReference>
<feature type="domain" description="PDZ" evidence="1">
    <location>
        <begin position="147"/>
        <end position="216"/>
    </location>
</feature>
<dbReference type="Pfam" id="PF00595">
    <property type="entry name" value="PDZ"/>
    <property type="match status" value="1"/>
</dbReference>
<reference evidence="2" key="1">
    <citation type="submission" date="2025-08" db="UniProtKB">
        <authorList>
            <consortium name="Ensembl"/>
        </authorList>
    </citation>
    <scope>IDENTIFICATION</scope>
</reference>
<protein>
    <submittedName>
        <fullName evidence="2">Par-6 family cell polarity regulator gamma</fullName>
    </submittedName>
</protein>
<dbReference type="SUPFAM" id="SSF50156">
    <property type="entry name" value="PDZ domain-like"/>
    <property type="match status" value="1"/>
</dbReference>
<dbReference type="GO" id="GO:0007098">
    <property type="term" value="P:centrosome cycle"/>
    <property type="evidence" value="ECO:0007669"/>
    <property type="project" value="TreeGrafter"/>
</dbReference>
<evidence type="ECO:0000313" key="2">
    <source>
        <dbReference type="Ensembl" id="ENSOKIP00005083964.1"/>
    </source>
</evidence>
<dbReference type="SMART" id="SM00228">
    <property type="entry name" value="PDZ"/>
    <property type="match status" value="1"/>
</dbReference>